<evidence type="ECO:0000256" key="3">
    <source>
        <dbReference type="ARBA" id="ARBA00022777"/>
    </source>
</evidence>
<keyword evidence="1" id="KW-0808">Transferase</keyword>
<dbReference type="Proteomes" id="UP000663873">
    <property type="component" value="Unassembled WGS sequence"/>
</dbReference>
<feature type="non-terminal residue" evidence="6">
    <location>
        <position position="1"/>
    </location>
</feature>
<name>A0A821Q1F0_9BILA</name>
<evidence type="ECO:0000256" key="1">
    <source>
        <dbReference type="ARBA" id="ARBA00022679"/>
    </source>
</evidence>
<keyword evidence="7" id="KW-1185">Reference proteome</keyword>
<evidence type="ECO:0000256" key="2">
    <source>
        <dbReference type="ARBA" id="ARBA00022741"/>
    </source>
</evidence>
<proteinExistence type="predicted"/>
<dbReference type="AlphaFoldDB" id="A0A821Q1F0"/>
<gene>
    <name evidence="6" type="ORF">UJA718_LOCUS41962</name>
</gene>
<evidence type="ECO:0000313" key="6">
    <source>
        <dbReference type="EMBL" id="CAF4816333.1"/>
    </source>
</evidence>
<feature type="non-terminal residue" evidence="6">
    <location>
        <position position="73"/>
    </location>
</feature>
<dbReference type="GO" id="GO:0005737">
    <property type="term" value="C:cytoplasm"/>
    <property type="evidence" value="ECO:0007669"/>
    <property type="project" value="TreeGrafter"/>
</dbReference>
<dbReference type="GO" id="GO:0005524">
    <property type="term" value="F:ATP binding"/>
    <property type="evidence" value="ECO:0007669"/>
    <property type="project" value="UniProtKB-KW"/>
</dbReference>
<dbReference type="InterPro" id="IPR000719">
    <property type="entry name" value="Prot_kinase_dom"/>
</dbReference>
<dbReference type="GO" id="GO:0005634">
    <property type="term" value="C:nucleus"/>
    <property type="evidence" value="ECO:0007669"/>
    <property type="project" value="TreeGrafter"/>
</dbReference>
<dbReference type="PROSITE" id="PS50011">
    <property type="entry name" value="PROTEIN_KINASE_DOM"/>
    <property type="match status" value="1"/>
</dbReference>
<keyword evidence="3" id="KW-0418">Kinase</keyword>
<dbReference type="GO" id="GO:0004694">
    <property type="term" value="F:eukaryotic translation initiation factor 2alpha kinase activity"/>
    <property type="evidence" value="ECO:0007669"/>
    <property type="project" value="TreeGrafter"/>
</dbReference>
<reference evidence="6" key="1">
    <citation type="submission" date="2021-02" db="EMBL/GenBank/DDBJ databases">
        <authorList>
            <person name="Nowell W R."/>
        </authorList>
    </citation>
    <scope>NUCLEOTIDE SEQUENCE</scope>
</reference>
<dbReference type="InterPro" id="IPR050339">
    <property type="entry name" value="CC_SR_Kinase"/>
</dbReference>
<dbReference type="EMBL" id="CAJOBP010051813">
    <property type="protein sequence ID" value="CAF4816333.1"/>
    <property type="molecule type" value="Genomic_DNA"/>
</dbReference>
<dbReference type="Gene3D" id="3.30.200.20">
    <property type="entry name" value="Phosphorylase Kinase, domain 1"/>
    <property type="match status" value="1"/>
</dbReference>
<sequence length="73" mass="8514">ESINKLDQRRVAIKRVSLKKSSSKERALKEIRCLAVLNHPNLIQYYYAWHECPPSGWQEEKDGNLMATNNELT</sequence>
<dbReference type="InterPro" id="IPR011009">
    <property type="entry name" value="Kinase-like_dom_sf"/>
</dbReference>
<accession>A0A821Q1F0</accession>
<evidence type="ECO:0000259" key="5">
    <source>
        <dbReference type="PROSITE" id="PS50011"/>
    </source>
</evidence>
<keyword evidence="2" id="KW-0547">Nucleotide-binding</keyword>
<evidence type="ECO:0000313" key="7">
    <source>
        <dbReference type="Proteomes" id="UP000663873"/>
    </source>
</evidence>
<dbReference type="PANTHER" id="PTHR11042">
    <property type="entry name" value="EUKARYOTIC TRANSLATION INITIATION FACTOR 2-ALPHA KINASE EIF2-ALPHA KINASE -RELATED"/>
    <property type="match status" value="1"/>
</dbReference>
<protein>
    <recommendedName>
        <fullName evidence="5">Protein kinase domain-containing protein</fullName>
    </recommendedName>
</protein>
<feature type="domain" description="Protein kinase" evidence="5">
    <location>
        <begin position="1"/>
        <end position="73"/>
    </location>
</feature>
<dbReference type="PANTHER" id="PTHR11042:SF91">
    <property type="entry name" value="EUKARYOTIC TRANSLATION INITIATION FACTOR 2-ALPHA KINASE"/>
    <property type="match status" value="1"/>
</dbReference>
<comment type="caution">
    <text evidence="6">The sequence shown here is derived from an EMBL/GenBank/DDBJ whole genome shotgun (WGS) entry which is preliminary data.</text>
</comment>
<evidence type="ECO:0000256" key="4">
    <source>
        <dbReference type="ARBA" id="ARBA00022840"/>
    </source>
</evidence>
<keyword evidence="4" id="KW-0067">ATP-binding</keyword>
<organism evidence="6 7">
    <name type="scientific">Rotaria socialis</name>
    <dbReference type="NCBI Taxonomy" id="392032"/>
    <lineage>
        <taxon>Eukaryota</taxon>
        <taxon>Metazoa</taxon>
        <taxon>Spiralia</taxon>
        <taxon>Gnathifera</taxon>
        <taxon>Rotifera</taxon>
        <taxon>Eurotatoria</taxon>
        <taxon>Bdelloidea</taxon>
        <taxon>Philodinida</taxon>
        <taxon>Philodinidae</taxon>
        <taxon>Rotaria</taxon>
    </lineage>
</organism>
<dbReference type="SUPFAM" id="SSF56112">
    <property type="entry name" value="Protein kinase-like (PK-like)"/>
    <property type="match status" value="1"/>
</dbReference>